<sequence>MTVHGTRKPEDFSYLMTAPGHILAVSDRGLIQIPLQEASDLRRLITLHETGNRTDLMVGASARLIFDPATRGFGRTLPCGAITVTQEKDRDFLRLSISGETLHVPPGSLAGANPAFSILEPGDESGVLRRLAPAALRTLVTLSRQALLINNETTPSRFSAGGSGNRKLRFGHYDIPIEDILASSDELPRDMPGNLPEEFVFFNGWLPNRAVVFSPAIFFVVFWQGNVLDQFRASLTSLRQSGQYGDQYDGTVVVMTNNDLQLMNRLCQECGIRNVRFLQMGAVDATDCVAARFYALSSGMLDEFAPVLYADADVIFDRPVGDILVEARRSHGISAQLELHTAFRRDYSVGGTLYEEVPFPVGEDVHGFCSGLFTVPSARRFRPVFQAMHEALRTYLGTSGRESIPFSDQSIFNYVLRRFDLFTEDPITRCTRVWAPDMPVQGRGFVHFWPAKHDKVPAMQAFLARLISESSGS</sequence>
<dbReference type="InterPro" id="IPR029044">
    <property type="entry name" value="Nucleotide-diphossugar_trans"/>
</dbReference>
<dbReference type="Gene3D" id="3.90.550.10">
    <property type="entry name" value="Spore Coat Polysaccharide Biosynthesis Protein SpsA, Chain A"/>
    <property type="match status" value="1"/>
</dbReference>
<evidence type="ECO:0000313" key="1">
    <source>
        <dbReference type="EMBL" id="NHN84587.1"/>
    </source>
</evidence>
<dbReference type="RefSeq" id="WP_173582977.1">
    <property type="nucleotide sequence ID" value="NZ_WOTB01000008.1"/>
</dbReference>
<evidence type="ECO:0000313" key="2">
    <source>
        <dbReference type="Proteomes" id="UP000635278"/>
    </source>
</evidence>
<organism evidence="1 2">
    <name type="scientific">Acetobacter musti</name>
    <dbReference type="NCBI Taxonomy" id="864732"/>
    <lineage>
        <taxon>Bacteria</taxon>
        <taxon>Pseudomonadati</taxon>
        <taxon>Pseudomonadota</taxon>
        <taxon>Alphaproteobacteria</taxon>
        <taxon>Acetobacterales</taxon>
        <taxon>Acetobacteraceae</taxon>
        <taxon>Acetobacter</taxon>
    </lineage>
</organism>
<dbReference type="Proteomes" id="UP000635278">
    <property type="component" value="Unassembled WGS sequence"/>
</dbReference>
<gene>
    <name evidence="1" type="ORF">GOB93_08005</name>
</gene>
<protein>
    <submittedName>
        <fullName evidence="1">Uncharacterized protein</fullName>
    </submittedName>
</protein>
<dbReference type="EMBL" id="WOTB01000008">
    <property type="protein sequence ID" value="NHN84587.1"/>
    <property type="molecule type" value="Genomic_DNA"/>
</dbReference>
<comment type="caution">
    <text evidence="1">The sequence shown here is derived from an EMBL/GenBank/DDBJ whole genome shotgun (WGS) entry which is preliminary data.</text>
</comment>
<keyword evidence="2" id="KW-1185">Reference proteome</keyword>
<accession>A0ABX0JMW7</accession>
<reference evidence="1 2" key="1">
    <citation type="journal article" date="2020" name="Int. J. Syst. Evol. Microbiol.">
        <title>Novel acetic acid bacteria from cider fermentations: Acetobacter conturbans sp. nov. and Acetobacter fallax sp. nov.</title>
        <authorList>
            <person name="Sombolestani A.S."/>
            <person name="Cleenwerck I."/>
            <person name="Cnockaert M."/>
            <person name="Borremans W."/>
            <person name="Wieme A.D."/>
            <person name="De Vuyst L."/>
            <person name="Vandamme P."/>
        </authorList>
    </citation>
    <scope>NUCLEOTIDE SEQUENCE [LARGE SCALE GENOMIC DNA]</scope>
    <source>
        <strain evidence="1 2">LMG 30640</strain>
    </source>
</reference>
<proteinExistence type="predicted"/>
<name>A0ABX0JMW7_9PROT</name>
<dbReference type="SUPFAM" id="SSF53448">
    <property type="entry name" value="Nucleotide-diphospho-sugar transferases"/>
    <property type="match status" value="1"/>
</dbReference>